<feature type="compositionally biased region" description="Basic and acidic residues" evidence="1">
    <location>
        <begin position="28"/>
        <end position="37"/>
    </location>
</feature>
<organism evidence="2 3">
    <name type="scientific">Ramlibacter henchirensis</name>
    <dbReference type="NCBI Taxonomy" id="204072"/>
    <lineage>
        <taxon>Bacteria</taxon>
        <taxon>Pseudomonadati</taxon>
        <taxon>Pseudomonadota</taxon>
        <taxon>Betaproteobacteria</taxon>
        <taxon>Burkholderiales</taxon>
        <taxon>Comamonadaceae</taxon>
        <taxon>Ramlibacter</taxon>
    </lineage>
</organism>
<feature type="compositionally biased region" description="Basic and acidic residues" evidence="1">
    <location>
        <begin position="83"/>
        <end position="95"/>
    </location>
</feature>
<dbReference type="OrthoDB" id="3477680at2"/>
<feature type="compositionally biased region" description="Basic and acidic residues" evidence="1">
    <location>
        <begin position="1"/>
        <end position="17"/>
    </location>
</feature>
<dbReference type="Proteomes" id="UP000298180">
    <property type="component" value="Unassembled WGS sequence"/>
</dbReference>
<evidence type="ECO:0000256" key="1">
    <source>
        <dbReference type="SAM" id="MobiDB-lite"/>
    </source>
</evidence>
<evidence type="ECO:0000313" key="3">
    <source>
        <dbReference type="Proteomes" id="UP000298180"/>
    </source>
</evidence>
<evidence type="ECO:0000313" key="2">
    <source>
        <dbReference type="EMBL" id="TFZ02262.1"/>
    </source>
</evidence>
<name>A0A4Z0BU43_9BURK</name>
<sequence>MAARDDTDSPRDPESKRSRNSGPSARNAQRERERERATAAAWGAPRRGRSGYGMESIRPYLRAQLEQQKLLRPTFPPEDEDYFDPHLDGTRKGQP</sequence>
<feature type="region of interest" description="Disordered" evidence="1">
    <location>
        <begin position="68"/>
        <end position="95"/>
    </location>
</feature>
<dbReference type="RefSeq" id="WP_135263789.1">
    <property type="nucleotide sequence ID" value="NZ_SMLM01000002.1"/>
</dbReference>
<gene>
    <name evidence="2" type="ORF">EZ313_13390</name>
</gene>
<feature type="region of interest" description="Disordered" evidence="1">
    <location>
        <begin position="1"/>
        <end position="55"/>
    </location>
</feature>
<dbReference type="AlphaFoldDB" id="A0A4Z0BU43"/>
<proteinExistence type="predicted"/>
<reference evidence="2 3" key="1">
    <citation type="submission" date="2019-03" db="EMBL/GenBank/DDBJ databases">
        <title>Ramlibacter henchirensis DSM 14656, whole genome shotgun sequence.</title>
        <authorList>
            <person name="Zhang X."/>
            <person name="Feng G."/>
            <person name="Zhu H."/>
        </authorList>
    </citation>
    <scope>NUCLEOTIDE SEQUENCE [LARGE SCALE GENOMIC DNA]</scope>
    <source>
        <strain evidence="2 3">DSM 14656</strain>
    </source>
</reference>
<dbReference type="EMBL" id="SMLM01000002">
    <property type="protein sequence ID" value="TFZ02262.1"/>
    <property type="molecule type" value="Genomic_DNA"/>
</dbReference>
<accession>A0A4Z0BU43</accession>
<keyword evidence="3" id="KW-1185">Reference proteome</keyword>
<comment type="caution">
    <text evidence="2">The sequence shown here is derived from an EMBL/GenBank/DDBJ whole genome shotgun (WGS) entry which is preliminary data.</text>
</comment>
<protein>
    <submittedName>
        <fullName evidence="2">Uncharacterized protein</fullName>
    </submittedName>
</protein>